<evidence type="ECO:0000313" key="2">
    <source>
        <dbReference type="EMBL" id="WAN69055.1"/>
    </source>
</evidence>
<accession>A0A9Q9SSX0</accession>
<name>A0A9Q9SSX0_MOOP1</name>
<dbReference type="AlphaFoldDB" id="A0A9Q9SSX0"/>
<evidence type="ECO:0000256" key="1">
    <source>
        <dbReference type="SAM" id="MobiDB-lite"/>
    </source>
</evidence>
<reference evidence="2" key="2">
    <citation type="submission" date="2022-10" db="EMBL/GenBank/DDBJ databases">
        <authorList>
            <person name="Ngo T.-E."/>
        </authorList>
    </citation>
    <scope>NUCLEOTIDE SEQUENCE</scope>
    <source>
        <strain evidence="2">JHB</strain>
    </source>
</reference>
<feature type="region of interest" description="Disordered" evidence="1">
    <location>
        <begin position="31"/>
        <end position="51"/>
    </location>
</feature>
<sequence length="51" mass="5830">MLVIGCHFGKIFGYEEGEAVSHATRLTVGHPKRTDILEERENPDDQQYVDQ</sequence>
<reference evidence="2" key="1">
    <citation type="journal article" date="2017" name="Proc. Natl. Acad. Sci. U.S.A.">
        <title>Comparative genomics uncovers the prolific and distinctive metabolic potential of the cyanobacterial genus Moorea.</title>
        <authorList>
            <person name="Leao T."/>
            <person name="Castelao G."/>
            <person name="Korobeynikov A."/>
            <person name="Monroe E.A."/>
            <person name="Podell S."/>
            <person name="Glukhov E."/>
            <person name="Allen E.E."/>
            <person name="Gerwick W.H."/>
            <person name="Gerwick L."/>
        </authorList>
    </citation>
    <scope>NUCLEOTIDE SEQUENCE</scope>
    <source>
        <strain evidence="2">JHB</strain>
    </source>
</reference>
<organism evidence="2">
    <name type="scientific">Moorena producens (strain JHB)</name>
    <dbReference type="NCBI Taxonomy" id="1454205"/>
    <lineage>
        <taxon>Bacteria</taxon>
        <taxon>Bacillati</taxon>
        <taxon>Cyanobacteriota</taxon>
        <taxon>Cyanophyceae</taxon>
        <taxon>Coleofasciculales</taxon>
        <taxon>Coleofasciculaceae</taxon>
        <taxon>Moorena</taxon>
    </lineage>
</organism>
<proteinExistence type="predicted"/>
<dbReference type="EMBL" id="CP017708">
    <property type="protein sequence ID" value="WAN69055.1"/>
    <property type="molecule type" value="Genomic_DNA"/>
</dbReference>
<dbReference type="Proteomes" id="UP000176944">
    <property type="component" value="Chromosome"/>
</dbReference>
<protein>
    <submittedName>
        <fullName evidence="2">Uncharacterized protein</fullName>
    </submittedName>
</protein>
<gene>
    <name evidence="2" type="ORF">BJP36_42635</name>
</gene>